<accession>A0A380SBW8</accession>
<dbReference type="Proteomes" id="UP000255277">
    <property type="component" value="Unassembled WGS sequence"/>
</dbReference>
<gene>
    <name evidence="1" type="ORF">NCTC12195_05015</name>
</gene>
<protein>
    <submittedName>
        <fullName evidence="1">Uncharacterized protein</fullName>
    </submittedName>
</protein>
<dbReference type="EMBL" id="UHDK01000003">
    <property type="protein sequence ID" value="SUQ38638.1"/>
    <property type="molecule type" value="Genomic_DNA"/>
</dbReference>
<dbReference type="AlphaFoldDB" id="A0A380SBW8"/>
<reference evidence="1 2" key="1">
    <citation type="submission" date="2018-06" db="EMBL/GenBank/DDBJ databases">
        <authorList>
            <consortium name="Pathogen Informatics"/>
            <person name="Doyle S."/>
        </authorList>
    </citation>
    <scope>NUCLEOTIDE SEQUENCE [LARGE SCALE GENOMIC DNA]</scope>
    <source>
        <strain evidence="1 2">NCTC12195</strain>
    </source>
</reference>
<sequence>MVNVPDEDILKSSEDDIISHVENEIVRTDDSLGY</sequence>
<proteinExistence type="predicted"/>
<evidence type="ECO:0000313" key="2">
    <source>
        <dbReference type="Proteomes" id="UP000255277"/>
    </source>
</evidence>
<name>A0A380SBW8_STAGA</name>
<evidence type="ECO:0000313" key="1">
    <source>
        <dbReference type="EMBL" id="SUQ38638.1"/>
    </source>
</evidence>
<organism evidence="1 2">
    <name type="scientific">Staphylococcus gallinarum</name>
    <dbReference type="NCBI Taxonomy" id="1293"/>
    <lineage>
        <taxon>Bacteria</taxon>
        <taxon>Bacillati</taxon>
        <taxon>Bacillota</taxon>
        <taxon>Bacilli</taxon>
        <taxon>Bacillales</taxon>
        <taxon>Staphylococcaceae</taxon>
        <taxon>Staphylococcus</taxon>
    </lineage>
</organism>